<organism evidence="3 4">
    <name type="scientific">Zhongshania aquimaris</name>
    <dbReference type="NCBI Taxonomy" id="2857107"/>
    <lineage>
        <taxon>Bacteria</taxon>
        <taxon>Pseudomonadati</taxon>
        <taxon>Pseudomonadota</taxon>
        <taxon>Gammaproteobacteria</taxon>
        <taxon>Cellvibrionales</taxon>
        <taxon>Spongiibacteraceae</taxon>
        <taxon>Zhongshania</taxon>
    </lineage>
</organism>
<reference evidence="3" key="1">
    <citation type="submission" date="2021-07" db="EMBL/GenBank/DDBJ databases">
        <title>Zhongshania sp. CAU 1632 isolated from seawater.</title>
        <authorList>
            <person name="Kim W."/>
        </authorList>
    </citation>
    <scope>NUCLEOTIDE SEQUENCE</scope>
    <source>
        <strain evidence="3">CAU 1632</strain>
    </source>
</reference>
<evidence type="ECO:0000259" key="2">
    <source>
        <dbReference type="Pfam" id="PF01636"/>
    </source>
</evidence>
<keyword evidence="4" id="KW-1185">Reference proteome</keyword>
<dbReference type="InterPro" id="IPR051678">
    <property type="entry name" value="AGP_Transferase"/>
</dbReference>
<dbReference type="Proteomes" id="UP001166291">
    <property type="component" value="Unassembled WGS sequence"/>
</dbReference>
<gene>
    <name evidence="3" type="ORF">KXJ70_11395</name>
</gene>
<name>A0ABS6VST7_9GAMM</name>
<dbReference type="InterPro" id="IPR002575">
    <property type="entry name" value="Aminoglycoside_PTrfase"/>
</dbReference>
<dbReference type="RefSeq" id="WP_219043620.1">
    <property type="nucleotide sequence ID" value="NZ_JAHWDQ010000002.1"/>
</dbReference>
<dbReference type="Pfam" id="PF01636">
    <property type="entry name" value="APH"/>
    <property type="match status" value="1"/>
</dbReference>
<feature type="domain" description="Aminoglycoside phosphotransferase" evidence="2">
    <location>
        <begin position="74"/>
        <end position="312"/>
    </location>
</feature>
<feature type="region of interest" description="Disordered" evidence="1">
    <location>
        <begin position="1"/>
        <end position="27"/>
    </location>
</feature>
<evidence type="ECO:0000313" key="3">
    <source>
        <dbReference type="EMBL" id="MBW2941388.1"/>
    </source>
</evidence>
<comment type="caution">
    <text evidence="3">The sequence shown here is derived from an EMBL/GenBank/DDBJ whole genome shotgun (WGS) entry which is preliminary data.</text>
</comment>
<dbReference type="InterPro" id="IPR041726">
    <property type="entry name" value="ACAD10_11_N"/>
</dbReference>
<dbReference type="PANTHER" id="PTHR21310:SF40">
    <property type="entry name" value="AMINOGLYCOSIDE PHOSPHOTRANSFERASE DOMAIN-CONTAINING PROTEIN-RELATED"/>
    <property type="match status" value="1"/>
</dbReference>
<dbReference type="EMBL" id="JAHWDQ010000002">
    <property type="protein sequence ID" value="MBW2941388.1"/>
    <property type="molecule type" value="Genomic_DNA"/>
</dbReference>
<protein>
    <submittedName>
        <fullName evidence="3">Phosphotransferase family protein</fullName>
    </submittedName>
</protein>
<dbReference type="CDD" id="cd05154">
    <property type="entry name" value="ACAD10_11_N-like"/>
    <property type="match status" value="1"/>
</dbReference>
<evidence type="ECO:0000256" key="1">
    <source>
        <dbReference type="SAM" id="MobiDB-lite"/>
    </source>
</evidence>
<evidence type="ECO:0000313" key="4">
    <source>
        <dbReference type="Proteomes" id="UP001166291"/>
    </source>
</evidence>
<proteinExistence type="predicted"/>
<accession>A0ABS6VST7</accession>
<dbReference type="PANTHER" id="PTHR21310">
    <property type="entry name" value="AMINOGLYCOSIDE PHOSPHOTRANSFERASE-RELATED-RELATED"/>
    <property type="match status" value="1"/>
</dbReference>
<sequence length="372" mass="42254">MSEEPTLSPDFENQDIRPTPVLDNPEETRSKLEQWLSAQLGSDVSIPSLTVPEGTGMSNITMVFDARHGGATHSYVARIEPRGDYLVFPEYDLDIQCQVIDMLSADTDLPVPEIVAKELSGEVLGKPFYIMKKTEGLIPPDIPPYHMDGWLTEQTPETRRQVWNAGLNRLAQVSQVDISKPSISGVLNDCALPGNLDEQLSYWENYYQWAFKRDGKFLPHDAAERILKWLREHQPKEQAIRLCWGDSRMANVIFTSDKTDVAALLDWEMVALGDPLQDLAWWIYMDELFCHGLDFPPLEGFPSRAESVQTWARQTGYSVEHLHYYLVFAGLRFALLLGRMAIGQNGQDAINSHFNQCFEVKYLEKILSEISA</sequence>